<accession>A0A7J8C2U1</accession>
<keyword evidence="1" id="KW-0812">Transmembrane</keyword>
<dbReference type="AlphaFoldDB" id="A0A7J8C2U1"/>
<dbReference type="EMBL" id="JACASE010000015">
    <property type="protein sequence ID" value="KAF6405137.1"/>
    <property type="molecule type" value="Genomic_DNA"/>
</dbReference>
<evidence type="ECO:0000313" key="2">
    <source>
        <dbReference type="EMBL" id="KAF6405137.1"/>
    </source>
</evidence>
<name>A0A7J8C2U1_ROUAE</name>
<proteinExistence type="predicted"/>
<keyword evidence="3" id="KW-1185">Reference proteome</keyword>
<sequence>MQERGKGPSYISLCIWLSRPRGSTQGLSGLILNPPQMHQNTQPYASRRSPCPRRGRPWLHRHLCSSKLLTQGVGTWLLNLVLVYSSTVVLFSLFQLPFFKHYPQRTGARNRGGIQGPDSSIHASVARETCCGPLCGARSMPRSLQL</sequence>
<reference evidence="2 3" key="1">
    <citation type="journal article" date="2020" name="Nature">
        <title>Six reference-quality genomes reveal evolution of bat adaptations.</title>
        <authorList>
            <person name="Jebb D."/>
            <person name="Huang Z."/>
            <person name="Pippel M."/>
            <person name="Hughes G.M."/>
            <person name="Lavrichenko K."/>
            <person name="Devanna P."/>
            <person name="Winkler S."/>
            <person name="Jermiin L.S."/>
            <person name="Skirmuntt E.C."/>
            <person name="Katzourakis A."/>
            <person name="Burkitt-Gray L."/>
            <person name="Ray D.A."/>
            <person name="Sullivan K.A.M."/>
            <person name="Roscito J.G."/>
            <person name="Kirilenko B.M."/>
            <person name="Davalos L.M."/>
            <person name="Corthals A.P."/>
            <person name="Power M.L."/>
            <person name="Jones G."/>
            <person name="Ransome R.D."/>
            <person name="Dechmann D.K.N."/>
            <person name="Locatelli A.G."/>
            <person name="Puechmaille S.J."/>
            <person name="Fedrigo O."/>
            <person name="Jarvis E.D."/>
            <person name="Hiller M."/>
            <person name="Vernes S.C."/>
            <person name="Myers E.W."/>
            <person name="Teeling E.C."/>
        </authorList>
    </citation>
    <scope>NUCLEOTIDE SEQUENCE [LARGE SCALE GENOMIC DNA]</scope>
    <source>
        <strain evidence="2">MRouAeg1</strain>
        <tissue evidence="2">Muscle</tissue>
    </source>
</reference>
<evidence type="ECO:0000313" key="3">
    <source>
        <dbReference type="Proteomes" id="UP000593571"/>
    </source>
</evidence>
<keyword evidence="1" id="KW-1133">Transmembrane helix</keyword>
<feature type="transmembrane region" description="Helical" evidence="1">
    <location>
        <begin position="76"/>
        <end position="99"/>
    </location>
</feature>
<organism evidence="2 3">
    <name type="scientific">Rousettus aegyptiacus</name>
    <name type="common">Egyptian fruit bat</name>
    <name type="synonym">Pteropus aegyptiacus</name>
    <dbReference type="NCBI Taxonomy" id="9407"/>
    <lineage>
        <taxon>Eukaryota</taxon>
        <taxon>Metazoa</taxon>
        <taxon>Chordata</taxon>
        <taxon>Craniata</taxon>
        <taxon>Vertebrata</taxon>
        <taxon>Euteleostomi</taxon>
        <taxon>Mammalia</taxon>
        <taxon>Eutheria</taxon>
        <taxon>Laurasiatheria</taxon>
        <taxon>Chiroptera</taxon>
        <taxon>Yinpterochiroptera</taxon>
        <taxon>Pteropodoidea</taxon>
        <taxon>Pteropodidae</taxon>
        <taxon>Rousettinae</taxon>
        <taxon>Rousettus</taxon>
    </lineage>
</organism>
<gene>
    <name evidence="2" type="ORF">HJG63_009447</name>
</gene>
<keyword evidence="1" id="KW-0472">Membrane</keyword>
<comment type="caution">
    <text evidence="2">The sequence shown here is derived from an EMBL/GenBank/DDBJ whole genome shotgun (WGS) entry which is preliminary data.</text>
</comment>
<protein>
    <submittedName>
        <fullName evidence="2">Uncharacterized protein</fullName>
    </submittedName>
</protein>
<dbReference type="Proteomes" id="UP000593571">
    <property type="component" value="Unassembled WGS sequence"/>
</dbReference>
<evidence type="ECO:0000256" key="1">
    <source>
        <dbReference type="SAM" id="Phobius"/>
    </source>
</evidence>